<evidence type="ECO:0000313" key="1">
    <source>
        <dbReference type="EMBL" id="ASY43474.1"/>
    </source>
</evidence>
<evidence type="ECO:0000313" key="2">
    <source>
        <dbReference type="Proteomes" id="UP000217141"/>
    </source>
</evidence>
<accession>A0A249MQI9</accession>
<dbReference type="EMBL" id="CP022745">
    <property type="protein sequence ID" value="ASY43474.1"/>
    <property type="molecule type" value="Genomic_DNA"/>
</dbReference>
<dbReference type="AlphaFoldDB" id="A0A249MQI9"/>
<sequence length="1054" mass="118709">MIWRELLILPENLLWAWRKARKCYRMADGLFDQAELAEFELNLEAELEGIRSDFAEWKYTCAPLRLVPQPKKPDAQGKPRFRQYFQLAVRDQVAWIALANVLGPEMDKRMPAWSYGNRLYRAAWYEQSAPDEPHSKLNIGPYRHSGGNLYRHFKHSWPLYRRHISLTARRMVSATIDEGELDAGERLALKQSEGLAYLAPEHWSKPTPADDKIFAASLDLSKFYPSVRKAAIAMSFASFLPGYTDELASLIDQMLTFTVQTEGVSEETKSEVVPPVNPGIFERIPTGLFVGGFLANVAMLPVDLEVETLLAARRDIAHFRFVDDHEILAYDFESLVSWLSLYAELLAKHDIGAEIEPDKYVPPELKWILHRDEELPPGEKIEDLIQRASSAAAVNGRKPTELMTRTLAQVSMLAATDFDLLTDSGRGQRMEQLEWLLLANIPDQEIRGDTRMAFAAAQIAALTPSLFRPSDKLLVAHRRLAALSKKSNDDALLAEIASLKTDVETLEEDERKEWSTLLKRHFALLFEAFSTHPDKVRLFTRLLDFCRATGHDGLPQIVAWMRGNERGQLRLLKCYLGSTGLQALARHVLTASESATRLDALHRERAAARSFISNLLSAQLETFVPTAERAEPLQFFQWNALTAFAAALVIGAVELEAIEPDLARNMRDRAGSLGLGEEIQGVADLARSTGTELGVWYHWFFSTTLAYRNSAPDYWPLVAEAHRPSKPTDWNSLRRYPRLLPDSGWQYISENPAALKPDDAGWLLDAAHAAPDRLAGIVNENAAVIAAKRHLAATPGRSLTRWVEFASALPASDPRRSEWTALEVIRQIVEPLSAIDGPDADILDDLHPENICIPEIWFNAADILDGGKLTWEGWRRKSREDKVKLIDPPIRDYRYAGMLDRADRAWPKRLRPIGQLLWGMLRQSFALPAAWNIRGQERSLLDIVGSDLERLPISSFTLTILQSCLLPRNAETSLLHVFPPLFGNLAGLAADDTEFDTPINTSEELEVLLGDAQHMLELSQMTVLEHQPRQLIPVRLRHLGAFGAEHAPEHELHA</sequence>
<protein>
    <submittedName>
        <fullName evidence="1">Uncharacterized protein</fullName>
    </submittedName>
</protein>
<dbReference type="KEGG" id="shyd:CJD35_02645"/>
<dbReference type="CDD" id="cd01646">
    <property type="entry name" value="RT_Bac_retron_I"/>
    <property type="match status" value="1"/>
</dbReference>
<dbReference type="Proteomes" id="UP000217141">
    <property type="component" value="Chromosome I"/>
</dbReference>
<organism evidence="1 2">
    <name type="scientific">Sphingobium xenophagum</name>
    <dbReference type="NCBI Taxonomy" id="121428"/>
    <lineage>
        <taxon>Bacteria</taxon>
        <taxon>Pseudomonadati</taxon>
        <taxon>Pseudomonadota</taxon>
        <taxon>Alphaproteobacteria</taxon>
        <taxon>Sphingomonadales</taxon>
        <taxon>Sphingomonadaceae</taxon>
        <taxon>Sphingobium</taxon>
    </lineage>
</organism>
<gene>
    <name evidence="1" type="ORF">CJD35_02645</name>
</gene>
<proteinExistence type="predicted"/>
<reference evidence="1 2" key="1">
    <citation type="submission" date="2017-08" db="EMBL/GenBank/DDBJ databases">
        <title>Whole Genome Sequence of Sphingobium hydrophobicum C1: Insights into Adaption to the Electronic-waste Contaminated Sediment.</title>
        <authorList>
            <person name="Song D."/>
            <person name="Chen X."/>
            <person name="Xu M."/>
        </authorList>
    </citation>
    <scope>NUCLEOTIDE SEQUENCE [LARGE SCALE GENOMIC DNA]</scope>
    <source>
        <strain evidence="1 2">C1</strain>
    </source>
</reference>
<name>A0A249MQI9_SPHXE</name>